<evidence type="ECO:0000256" key="1">
    <source>
        <dbReference type="SAM" id="MobiDB-lite"/>
    </source>
</evidence>
<feature type="compositionally biased region" description="Basic and acidic residues" evidence="1">
    <location>
        <begin position="290"/>
        <end position="300"/>
    </location>
</feature>
<comment type="caution">
    <text evidence="2">The sequence shown here is derived from an EMBL/GenBank/DDBJ whole genome shotgun (WGS) entry which is preliminary data.</text>
</comment>
<protein>
    <submittedName>
        <fullName evidence="2">Uncharacterized protein</fullName>
    </submittedName>
</protein>
<dbReference type="EMBL" id="BMAT01004142">
    <property type="protein sequence ID" value="GFR68845.1"/>
    <property type="molecule type" value="Genomic_DNA"/>
</dbReference>
<keyword evidence="3" id="KW-1185">Reference proteome</keyword>
<organism evidence="2 3">
    <name type="scientific">Elysia marginata</name>
    <dbReference type="NCBI Taxonomy" id="1093978"/>
    <lineage>
        <taxon>Eukaryota</taxon>
        <taxon>Metazoa</taxon>
        <taxon>Spiralia</taxon>
        <taxon>Lophotrochozoa</taxon>
        <taxon>Mollusca</taxon>
        <taxon>Gastropoda</taxon>
        <taxon>Heterobranchia</taxon>
        <taxon>Euthyneura</taxon>
        <taxon>Panpulmonata</taxon>
        <taxon>Sacoglossa</taxon>
        <taxon>Placobranchoidea</taxon>
        <taxon>Plakobranchidae</taxon>
        <taxon>Elysia</taxon>
    </lineage>
</organism>
<dbReference type="Proteomes" id="UP000762676">
    <property type="component" value="Unassembled WGS sequence"/>
</dbReference>
<evidence type="ECO:0000313" key="3">
    <source>
        <dbReference type="Proteomes" id="UP000762676"/>
    </source>
</evidence>
<evidence type="ECO:0000313" key="2">
    <source>
        <dbReference type="EMBL" id="GFR68845.1"/>
    </source>
</evidence>
<reference evidence="2 3" key="1">
    <citation type="journal article" date="2021" name="Elife">
        <title>Chloroplast acquisition without the gene transfer in kleptoplastic sea slugs, Plakobranchus ocellatus.</title>
        <authorList>
            <person name="Maeda T."/>
            <person name="Takahashi S."/>
            <person name="Yoshida T."/>
            <person name="Shimamura S."/>
            <person name="Takaki Y."/>
            <person name="Nagai Y."/>
            <person name="Toyoda A."/>
            <person name="Suzuki Y."/>
            <person name="Arimoto A."/>
            <person name="Ishii H."/>
            <person name="Satoh N."/>
            <person name="Nishiyama T."/>
            <person name="Hasebe M."/>
            <person name="Maruyama T."/>
            <person name="Minagawa J."/>
            <person name="Obokata J."/>
            <person name="Shigenobu S."/>
        </authorList>
    </citation>
    <scope>NUCLEOTIDE SEQUENCE [LARGE SCALE GENOMIC DNA]</scope>
</reference>
<gene>
    <name evidence="2" type="ORF">ElyMa_002031400</name>
</gene>
<feature type="compositionally biased region" description="Polar residues" evidence="1">
    <location>
        <begin position="265"/>
        <end position="288"/>
    </location>
</feature>
<feature type="region of interest" description="Disordered" evidence="1">
    <location>
        <begin position="258"/>
        <end position="323"/>
    </location>
</feature>
<name>A0AAV4F7T6_9GAST</name>
<accession>A0AAV4F7T6</accession>
<dbReference type="AlphaFoldDB" id="A0AAV4F7T6"/>
<sequence>MSCSKQQRLKEIIPRNKDNYHIIVKTDREPSLNNEPLKARALNDSASGVTDFVSCERNSSKWLHGNMIRKGKMKTAAVSCPPTLIGSFSVTFMIKAEASKCPQGAVMTSSAAPNSPFVIDYSHCKQKSKSDEERRGKETFWCIAKTGAGISVYQEGDDMSYFSCVTVGSDPLNREQTIYMQRPGGCGDSWYTGSDLPRDSQSHFRIAFLKHVFNNHQGKPVSDAAFPFLLTQNAKPMALTGGESRNLNITISKLDKSEKKADVTGKSNATEKGSQTDFVASDNANGTESAKIHDEPREPTTQRWNSSEARGNVSNLTELPAGEPNGKHVIIVLSIMFC</sequence>
<feature type="compositionally biased region" description="Polar residues" evidence="1">
    <location>
        <begin position="301"/>
        <end position="317"/>
    </location>
</feature>
<proteinExistence type="predicted"/>